<dbReference type="InterPro" id="IPR037257">
    <property type="entry name" value="T2SS_E_N_sf"/>
</dbReference>
<proteinExistence type="predicted"/>
<dbReference type="STRING" id="394096.DB31_3798"/>
<accession>A0A085W4S1</accession>
<evidence type="ECO:0000259" key="1">
    <source>
        <dbReference type="Pfam" id="PF05157"/>
    </source>
</evidence>
<dbReference type="SUPFAM" id="SSF160246">
    <property type="entry name" value="EspE N-terminal domain-like"/>
    <property type="match status" value="1"/>
</dbReference>
<dbReference type="Proteomes" id="UP000028725">
    <property type="component" value="Unassembled WGS sequence"/>
</dbReference>
<organism evidence="2 3">
    <name type="scientific">Hyalangium minutum</name>
    <dbReference type="NCBI Taxonomy" id="394096"/>
    <lineage>
        <taxon>Bacteria</taxon>
        <taxon>Pseudomonadati</taxon>
        <taxon>Myxococcota</taxon>
        <taxon>Myxococcia</taxon>
        <taxon>Myxococcales</taxon>
        <taxon>Cystobacterineae</taxon>
        <taxon>Archangiaceae</taxon>
        <taxon>Hyalangium</taxon>
    </lineage>
</organism>
<feature type="domain" description="Type II secretion system protein GspE N-terminal" evidence="1">
    <location>
        <begin position="39"/>
        <end position="125"/>
    </location>
</feature>
<reference evidence="2 3" key="1">
    <citation type="submission" date="2014-04" db="EMBL/GenBank/DDBJ databases">
        <title>Genome assembly of Hyalangium minutum DSM 14724.</title>
        <authorList>
            <person name="Sharma G."/>
            <person name="Subramanian S."/>
        </authorList>
    </citation>
    <scope>NUCLEOTIDE SEQUENCE [LARGE SCALE GENOMIC DNA]</scope>
    <source>
        <strain evidence="2 3">DSM 14724</strain>
    </source>
</reference>
<dbReference type="InterPro" id="IPR007831">
    <property type="entry name" value="T2SS_GspE_N"/>
</dbReference>
<sequence length="150" mass="17070">MPQVLAYQQQMRCKFGEAVLKLYLVPRDVFLRLLAGHLNVPFVRTEALDKVPVATVRMVPTEVLARLRVCPLKLQPGSTRGTLYVATSHPENLVQLDEVSFATGCIIQPVLALADDIERVLLRYRILDGRHQPIELPPEEDFRVEHDRYG</sequence>
<name>A0A085W4S1_9BACT</name>
<evidence type="ECO:0000313" key="3">
    <source>
        <dbReference type="Proteomes" id="UP000028725"/>
    </source>
</evidence>
<keyword evidence="3" id="KW-1185">Reference proteome</keyword>
<dbReference type="EMBL" id="JMCB01000020">
    <property type="protein sequence ID" value="KFE62684.1"/>
    <property type="molecule type" value="Genomic_DNA"/>
</dbReference>
<comment type="caution">
    <text evidence="2">The sequence shown here is derived from an EMBL/GenBank/DDBJ whole genome shotgun (WGS) entry which is preliminary data.</text>
</comment>
<evidence type="ECO:0000313" key="2">
    <source>
        <dbReference type="EMBL" id="KFE62684.1"/>
    </source>
</evidence>
<protein>
    <submittedName>
        <fullName evidence="2">Type IV fimbrial assembly, ATPase PilB</fullName>
    </submittedName>
</protein>
<dbReference type="Gene3D" id="3.30.300.160">
    <property type="entry name" value="Type II secretion system, protein E, N-terminal domain"/>
    <property type="match status" value="1"/>
</dbReference>
<gene>
    <name evidence="2" type="ORF">DB31_3798</name>
</gene>
<dbReference type="AlphaFoldDB" id="A0A085W4S1"/>
<dbReference type="Pfam" id="PF05157">
    <property type="entry name" value="MshEN"/>
    <property type="match status" value="1"/>
</dbReference>